<accession>A0A0N0VK54</accession>
<name>A0A0N0VK54_9PSED</name>
<dbReference type="InterPro" id="IPR007936">
    <property type="entry name" value="VapE-like_dom"/>
</dbReference>
<dbReference type="STRING" id="50340.PF66_02381"/>
<dbReference type="EMBL" id="JSYZ01000008">
    <property type="protein sequence ID" value="KPA91043.1"/>
    <property type="molecule type" value="Genomic_DNA"/>
</dbReference>
<dbReference type="Pfam" id="PF13362">
    <property type="entry name" value="Toprim_3"/>
    <property type="match status" value="1"/>
</dbReference>
<dbReference type="SUPFAM" id="SSF52540">
    <property type="entry name" value="P-loop containing nucleoside triphosphate hydrolases"/>
    <property type="match status" value="1"/>
</dbReference>
<evidence type="ECO:0000313" key="3">
    <source>
        <dbReference type="EMBL" id="KPA91043.1"/>
    </source>
</evidence>
<gene>
    <name evidence="3" type="ORF">PF66_02381</name>
</gene>
<protein>
    <submittedName>
        <fullName evidence="3">Putative P-loop ATPase</fullName>
    </submittedName>
</protein>
<evidence type="ECO:0000313" key="4">
    <source>
        <dbReference type="Proteomes" id="UP000037931"/>
    </source>
</evidence>
<feature type="domain" description="Toprim" evidence="2">
    <location>
        <begin position="202"/>
        <end position="307"/>
    </location>
</feature>
<sequence length="738" mass="82728">MLDEVLNQFSDYGLDPKLPLVFGKLTRCKSGADKGTEKNGWYVVHEHRTEKGETLIFGSFGDWRSGETQKIKVKAGKMSAEDREVLRARQEDAKRRAAEVAENRARSAARRAAGMFNRMPEKGRSAYLDRKQIVGFRVRYAPRSGAVLVPMCNARDQVVGLQVIYPEKQESTGRDKTYWPAGMAKEGAFHLIGPDPDPGEPILVCEGYATGASLYMATSLTVAIAFDAGNLVAVCKAMRERRPGRPIIICRDDDWKTKRPNGEPWNPGEEKATNAATVVGGQVVPPVFSGDREDKWTDFNDLHCAEGLDAVRRQVLAVVRPPAAGGWKDQLARTENGMLIPHMQNVELILGNDERWAGVIGFSSFSSKIVKLRAAPYGGGTGDWADIDDMLVMKWLAQQYNLRVKASSVIEAVSVVAHDHKFHPVRDYLNKLEWDRVPRLSTWLTDIMGVTPTDYSSKVGKRWMISAVGRVMKPGCKADSVMILEGAQGAGKSTAMSVLGGEWFMDTPFALGDKDGFQAIRGKWIVELGELDSFNKAESTKAKQFFSASTDTYRESYGRRTMDVPRQCVFVGTTNQDEYLKDATGNRRYWPVACTKVDLDQLREVRDQLWAEAMYCYMAGDVWWVNRDESPLFAEAQEERFVVDEWEGPILKWLEESQIGETTTGSEVLTSALKLDYGHWSKPEQIRVGAIMHRLGWRRVRLPPLVKSGQRPWAYKKPVGWGVASALQREAFEEPCFD</sequence>
<dbReference type="PANTHER" id="PTHR34985">
    <property type="entry name" value="SLR0554 PROTEIN"/>
    <property type="match status" value="1"/>
</dbReference>
<dbReference type="CDD" id="cd01029">
    <property type="entry name" value="TOPRIM_primases"/>
    <property type="match status" value="1"/>
</dbReference>
<dbReference type="Pfam" id="PF05272">
    <property type="entry name" value="VapE-like_dom"/>
    <property type="match status" value="1"/>
</dbReference>
<proteinExistence type="predicted"/>
<dbReference type="Proteomes" id="UP000037931">
    <property type="component" value="Unassembled WGS sequence"/>
</dbReference>
<dbReference type="AlphaFoldDB" id="A0A0N0VK54"/>
<reference evidence="3 4" key="1">
    <citation type="journal article" date="2015" name="PLoS ONE">
        <title>Rice-Infecting Pseudomonas Genomes Are Highly Accessorized and Harbor Multiple Putative Virulence Mechanisms to Cause Sheath Brown Rot.</title>
        <authorList>
            <person name="Quibod I.L."/>
            <person name="Grande G."/>
            <person name="Oreiro E.G."/>
            <person name="Borja F.N."/>
            <person name="Dossa G.S."/>
            <person name="Mauleon R."/>
            <person name="Cruz C.V."/>
            <person name="Oliva R."/>
        </authorList>
    </citation>
    <scope>NUCLEOTIDE SEQUENCE [LARGE SCALE GENOMIC DNA]</scope>
    <source>
        <strain evidence="3 4">IRRI 6609</strain>
    </source>
</reference>
<feature type="domain" description="Virulence-associated protein E-like" evidence="1">
    <location>
        <begin position="429"/>
        <end position="640"/>
    </location>
</feature>
<dbReference type="PATRIC" id="fig|50340.43.peg.5766"/>
<organism evidence="3 4">
    <name type="scientific">Pseudomonas asplenii</name>
    <dbReference type="NCBI Taxonomy" id="53407"/>
    <lineage>
        <taxon>Bacteria</taxon>
        <taxon>Pseudomonadati</taxon>
        <taxon>Pseudomonadota</taxon>
        <taxon>Gammaproteobacteria</taxon>
        <taxon>Pseudomonadales</taxon>
        <taxon>Pseudomonadaceae</taxon>
        <taxon>Pseudomonas</taxon>
    </lineage>
</organism>
<dbReference type="InterPro" id="IPR027417">
    <property type="entry name" value="P-loop_NTPase"/>
</dbReference>
<dbReference type="InterPro" id="IPR006171">
    <property type="entry name" value="TOPRIM_dom"/>
</dbReference>
<dbReference type="RefSeq" id="WP_054062791.1">
    <property type="nucleotide sequence ID" value="NZ_JSYZ01000008.1"/>
</dbReference>
<keyword evidence="4" id="KW-1185">Reference proteome</keyword>
<evidence type="ECO:0000259" key="2">
    <source>
        <dbReference type="Pfam" id="PF13362"/>
    </source>
</evidence>
<comment type="caution">
    <text evidence="3">The sequence shown here is derived from an EMBL/GenBank/DDBJ whole genome shotgun (WGS) entry which is preliminary data.</text>
</comment>
<dbReference type="InterPro" id="IPR034154">
    <property type="entry name" value="TOPRIM_DnaG/twinkle"/>
</dbReference>
<dbReference type="PANTHER" id="PTHR34985:SF1">
    <property type="entry name" value="SLR0554 PROTEIN"/>
    <property type="match status" value="1"/>
</dbReference>
<evidence type="ECO:0000259" key="1">
    <source>
        <dbReference type="Pfam" id="PF05272"/>
    </source>
</evidence>
<dbReference type="OrthoDB" id="9763644at2"/>